<protein>
    <recommendedName>
        <fullName evidence="2">Stringent starvation protein B</fullName>
    </recommendedName>
</protein>
<accession>A0A3B1CVT2</accession>
<evidence type="ECO:0000313" key="1">
    <source>
        <dbReference type="EMBL" id="VAX32512.1"/>
    </source>
</evidence>
<evidence type="ECO:0008006" key="2">
    <source>
        <dbReference type="Google" id="ProtNLM"/>
    </source>
</evidence>
<proteinExistence type="predicted"/>
<organism evidence="1">
    <name type="scientific">hydrothermal vent metagenome</name>
    <dbReference type="NCBI Taxonomy" id="652676"/>
    <lineage>
        <taxon>unclassified sequences</taxon>
        <taxon>metagenomes</taxon>
        <taxon>ecological metagenomes</taxon>
    </lineage>
</organism>
<dbReference type="EMBL" id="UOGH01000258">
    <property type="protein sequence ID" value="VAX32512.1"/>
    <property type="molecule type" value="Genomic_DNA"/>
</dbReference>
<name>A0A3B1CVT2_9ZZZZ</name>
<dbReference type="AlphaFoldDB" id="A0A3B1CVT2"/>
<dbReference type="SUPFAM" id="SSF101738">
    <property type="entry name" value="SspB-like"/>
    <property type="match status" value="1"/>
</dbReference>
<sequence>MKNREETDIRLNELKRHIFYELLDLTGRVFVVVRNAENVVIGNRGFLPEEEEKGLILVFNRGMKFTWDDYGIDARLVFGTTPQHCIVPAEHIMGVYCPELNTQFLSLTDTGPETAVESTTREEKPSKVVKVDFRKKKT</sequence>
<gene>
    <name evidence="1" type="ORF">MNBD_NITROSPIRAE02-228</name>
</gene>
<dbReference type="InterPro" id="IPR036760">
    <property type="entry name" value="SspB-like_sf"/>
</dbReference>
<reference evidence="1" key="1">
    <citation type="submission" date="2018-06" db="EMBL/GenBank/DDBJ databases">
        <authorList>
            <person name="Zhirakovskaya E."/>
        </authorList>
    </citation>
    <scope>NUCLEOTIDE SEQUENCE</scope>
</reference>